<name>A0ABD3MU20_9STRA</name>
<protein>
    <submittedName>
        <fullName evidence="1">Uncharacterized protein</fullName>
    </submittedName>
</protein>
<dbReference type="EMBL" id="JALLPJ020001370">
    <property type="protein sequence ID" value="KAL3767293.1"/>
    <property type="molecule type" value="Genomic_DNA"/>
</dbReference>
<comment type="caution">
    <text evidence="1">The sequence shown here is derived from an EMBL/GenBank/DDBJ whole genome shotgun (WGS) entry which is preliminary data.</text>
</comment>
<dbReference type="Proteomes" id="UP001530400">
    <property type="component" value="Unassembled WGS sequence"/>
</dbReference>
<evidence type="ECO:0000313" key="2">
    <source>
        <dbReference type="Proteomes" id="UP001530400"/>
    </source>
</evidence>
<accession>A0ABD3MU20</accession>
<sequence length="155" mass="17297">MCKPNQQPNTSLKASIFCGSNDDNTEIVAVPTFREDSTPARQLDVSSLSSSELDALRTSDPFMYYSIPMDQVDRWNSQGSEEEDTSGRLMVTRRSAVSVERHAIPSIEELMRVLQQDPAAASSLNQDEDMSSHEDEDFDYLDMLEGYLAFGATSK</sequence>
<dbReference type="AlphaFoldDB" id="A0ABD3MU20"/>
<keyword evidence="2" id="KW-1185">Reference proteome</keyword>
<organism evidence="1 2">
    <name type="scientific">Cyclotella atomus</name>
    <dbReference type="NCBI Taxonomy" id="382360"/>
    <lineage>
        <taxon>Eukaryota</taxon>
        <taxon>Sar</taxon>
        <taxon>Stramenopiles</taxon>
        <taxon>Ochrophyta</taxon>
        <taxon>Bacillariophyta</taxon>
        <taxon>Coscinodiscophyceae</taxon>
        <taxon>Thalassiosirophycidae</taxon>
        <taxon>Stephanodiscales</taxon>
        <taxon>Stephanodiscaceae</taxon>
        <taxon>Cyclotella</taxon>
    </lineage>
</organism>
<gene>
    <name evidence="1" type="ORF">ACHAWO_003931</name>
</gene>
<evidence type="ECO:0000313" key="1">
    <source>
        <dbReference type="EMBL" id="KAL3767293.1"/>
    </source>
</evidence>
<proteinExistence type="predicted"/>
<reference evidence="1 2" key="1">
    <citation type="submission" date="2024-10" db="EMBL/GenBank/DDBJ databases">
        <title>Updated reference genomes for cyclostephanoid diatoms.</title>
        <authorList>
            <person name="Roberts W.R."/>
            <person name="Alverson A.J."/>
        </authorList>
    </citation>
    <scope>NUCLEOTIDE SEQUENCE [LARGE SCALE GENOMIC DNA]</scope>
    <source>
        <strain evidence="1 2">AJA010-31</strain>
    </source>
</reference>